<accession>A0ABD3B287</accession>
<dbReference type="AlphaFoldDB" id="A0ABD3B287"/>
<dbReference type="EMBL" id="JBJUIK010000001">
    <property type="protein sequence ID" value="KAL3537536.1"/>
    <property type="molecule type" value="Genomic_DNA"/>
</dbReference>
<reference evidence="1 2" key="1">
    <citation type="submission" date="2024-11" db="EMBL/GenBank/DDBJ databases">
        <title>A near-complete genome assembly of Cinchona calisaya.</title>
        <authorList>
            <person name="Lian D.C."/>
            <person name="Zhao X.W."/>
            <person name="Wei L."/>
        </authorList>
    </citation>
    <scope>NUCLEOTIDE SEQUENCE [LARGE SCALE GENOMIC DNA]</scope>
    <source>
        <tissue evidence="1">Nenye</tissue>
    </source>
</reference>
<keyword evidence="2" id="KW-1185">Reference proteome</keyword>
<proteinExistence type="predicted"/>
<dbReference type="Proteomes" id="UP001630127">
    <property type="component" value="Unassembled WGS sequence"/>
</dbReference>
<protein>
    <submittedName>
        <fullName evidence="1">Uncharacterized protein</fullName>
    </submittedName>
</protein>
<organism evidence="1 2">
    <name type="scientific">Cinchona calisaya</name>
    <dbReference type="NCBI Taxonomy" id="153742"/>
    <lineage>
        <taxon>Eukaryota</taxon>
        <taxon>Viridiplantae</taxon>
        <taxon>Streptophyta</taxon>
        <taxon>Embryophyta</taxon>
        <taxon>Tracheophyta</taxon>
        <taxon>Spermatophyta</taxon>
        <taxon>Magnoliopsida</taxon>
        <taxon>eudicotyledons</taxon>
        <taxon>Gunneridae</taxon>
        <taxon>Pentapetalae</taxon>
        <taxon>asterids</taxon>
        <taxon>lamiids</taxon>
        <taxon>Gentianales</taxon>
        <taxon>Rubiaceae</taxon>
        <taxon>Cinchonoideae</taxon>
        <taxon>Cinchoneae</taxon>
        <taxon>Cinchona</taxon>
    </lineage>
</organism>
<name>A0ABD3B287_9GENT</name>
<gene>
    <name evidence="1" type="ORF">ACH5RR_000902</name>
</gene>
<evidence type="ECO:0000313" key="1">
    <source>
        <dbReference type="EMBL" id="KAL3537536.1"/>
    </source>
</evidence>
<evidence type="ECO:0000313" key="2">
    <source>
        <dbReference type="Proteomes" id="UP001630127"/>
    </source>
</evidence>
<sequence>MPKNFEKAKRTSLVQLWMTAPPLALLGVPCEGSSTFREYVPGGGAIYTRDTTRGTIGLGLPNNGIMILGQPQNMAAYALQFFGRMGLQCGVAWLLCIGLDSHSCSSPKHHRPTSCHARMRHRQSGCLFALMRGIDP</sequence>
<comment type="caution">
    <text evidence="1">The sequence shown here is derived from an EMBL/GenBank/DDBJ whole genome shotgun (WGS) entry which is preliminary data.</text>
</comment>